<dbReference type="Gene3D" id="3.40.50.2000">
    <property type="entry name" value="Glycogen Phosphorylase B"/>
    <property type="match status" value="2"/>
</dbReference>
<organism evidence="14 15">
    <name type="scientific">Edaphochlamys debaryana</name>
    <dbReference type="NCBI Taxonomy" id="47281"/>
    <lineage>
        <taxon>Eukaryota</taxon>
        <taxon>Viridiplantae</taxon>
        <taxon>Chlorophyta</taxon>
        <taxon>core chlorophytes</taxon>
        <taxon>Chlorophyceae</taxon>
        <taxon>CS clade</taxon>
        <taxon>Chlamydomonadales</taxon>
        <taxon>Chlamydomonadales incertae sedis</taxon>
        <taxon>Edaphochlamys</taxon>
    </lineage>
</organism>
<proteinExistence type="inferred from homology"/>
<dbReference type="GO" id="GO:0004378">
    <property type="term" value="F:GDP-Man:Man(1)GlcNAc(2)-PP-Dol alpha-1,3-mannosyltransferase activity"/>
    <property type="evidence" value="ECO:0007669"/>
    <property type="project" value="UniProtKB-UniRule"/>
</dbReference>
<evidence type="ECO:0000256" key="5">
    <source>
        <dbReference type="ARBA" id="ARBA00022824"/>
    </source>
</evidence>
<comment type="subcellular location">
    <subcellularLocation>
        <location evidence="10">Endoplasmic reticulum membrane</location>
        <topology evidence="10">Single-pass membrane protein</topology>
    </subcellularLocation>
</comment>
<dbReference type="EC" id="2.4.1.257" evidence="10"/>
<dbReference type="UniPathway" id="UPA00378"/>
<evidence type="ECO:0000256" key="9">
    <source>
        <dbReference type="ARBA" id="ARBA00045104"/>
    </source>
</evidence>
<evidence type="ECO:0000256" key="6">
    <source>
        <dbReference type="ARBA" id="ARBA00022989"/>
    </source>
</evidence>
<keyword evidence="3 10" id="KW-0808">Transferase</keyword>
<dbReference type="Pfam" id="PF00534">
    <property type="entry name" value="Glycos_transf_1"/>
    <property type="match status" value="1"/>
</dbReference>
<evidence type="ECO:0000256" key="8">
    <source>
        <dbReference type="ARBA" id="ARBA00045103"/>
    </source>
</evidence>
<evidence type="ECO:0000313" key="14">
    <source>
        <dbReference type="EMBL" id="KAG2483209.1"/>
    </source>
</evidence>
<dbReference type="CDD" id="cd03805">
    <property type="entry name" value="GT4_ALG2-like"/>
    <property type="match status" value="1"/>
</dbReference>
<feature type="domain" description="Glycosyl transferase family 1" evidence="12">
    <location>
        <begin position="292"/>
        <end position="421"/>
    </location>
</feature>
<keyword evidence="2 10" id="KW-0328">Glycosyltransferase</keyword>
<evidence type="ECO:0000256" key="2">
    <source>
        <dbReference type="ARBA" id="ARBA00022676"/>
    </source>
</evidence>
<evidence type="ECO:0000256" key="1">
    <source>
        <dbReference type="ARBA" id="ARBA00004922"/>
    </source>
</evidence>
<evidence type="ECO:0000256" key="11">
    <source>
        <dbReference type="SAM" id="MobiDB-lite"/>
    </source>
</evidence>
<sequence length="482" mass="51563">MLPPGTASLRIAFIHPDLGLGGAERLVVDAAAELVRSGHHVDMYTAYYDPKRCFEETKTGGFAVRTAGGWFPRHIAGRMLALCAYVRCVLVAVHIAWRCYMGTTERYDVVVADQVAVVMPIVKWLMPTAKVLFYCHFPDLLLTKRESTLKRLYRVPLDHLEEVSTGAADLILVNSNYTRGVFAQTFRRLAARGINPSVLYPAVPIPLAVELNGADTAWRDELDPELAEFIAGGTTFLSINRFERKKGIGLALEALHELLLMRSKEAGTGPAGKQPGADGKASGAGSSGWAPRLVVAGGYDPRVAENVEHLAELRRAAAELDLRHVVWFVPSFTDRQRTLLLAACRGVLYTPQHEHFGIVPLEAMAASRPVVAANSGGPVESVGPVDGTGGFLAEPTPAAFAAAMRELMNPKKAEAMGCAARAHVEGAFSRRAFGGQLDAYVRQLAGKGTGKGVGPHGRAKAAGARQAGGPATKDGADKGKEL</sequence>
<dbReference type="InterPro" id="IPR027054">
    <property type="entry name" value="ALG2"/>
</dbReference>
<dbReference type="SUPFAM" id="SSF53756">
    <property type="entry name" value="UDP-Glycosyltransferase/glycogen phosphorylase"/>
    <property type="match status" value="1"/>
</dbReference>
<dbReference type="InterPro" id="IPR028098">
    <property type="entry name" value="Glyco_trans_4-like_N"/>
</dbReference>
<dbReference type="GO" id="GO:0005789">
    <property type="term" value="C:endoplasmic reticulum membrane"/>
    <property type="evidence" value="ECO:0007669"/>
    <property type="project" value="UniProtKB-SubCell"/>
</dbReference>
<name>A0A835XGZ8_9CHLO</name>
<feature type="compositionally biased region" description="Low complexity" evidence="11">
    <location>
        <begin position="460"/>
        <end position="471"/>
    </location>
</feature>
<feature type="region of interest" description="Disordered" evidence="11">
    <location>
        <begin position="446"/>
        <end position="482"/>
    </location>
</feature>
<dbReference type="Pfam" id="PF13439">
    <property type="entry name" value="Glyco_transf_4"/>
    <property type="match status" value="1"/>
</dbReference>
<accession>A0A835XGZ8</accession>
<comment type="similarity">
    <text evidence="10">Belongs to the glycosyltransferase group 1 family.</text>
</comment>
<dbReference type="InterPro" id="IPR001296">
    <property type="entry name" value="Glyco_trans_1"/>
</dbReference>
<evidence type="ECO:0000259" key="12">
    <source>
        <dbReference type="Pfam" id="PF00534"/>
    </source>
</evidence>
<keyword evidence="5" id="KW-0256">Endoplasmic reticulum</keyword>
<dbReference type="AlphaFoldDB" id="A0A835XGZ8"/>
<keyword evidence="4" id="KW-0812">Transmembrane</keyword>
<keyword evidence="15" id="KW-1185">Reference proteome</keyword>
<evidence type="ECO:0000256" key="10">
    <source>
        <dbReference type="RuleBase" id="RU367136"/>
    </source>
</evidence>
<feature type="compositionally biased region" description="Low complexity" evidence="11">
    <location>
        <begin position="276"/>
        <end position="286"/>
    </location>
</feature>
<comment type="function">
    <text evidence="10">Mannosylates Man(2)GlcNAc(2)-dolichol diphosphate and Man(1)GlcNAc(2)-dolichol diphosphate to form Man(3)GlcNAc(2)-dolichol diphosphate.</text>
</comment>
<keyword evidence="6" id="KW-1133">Transmembrane helix</keyword>
<comment type="catalytic activity">
    <reaction evidence="9 10">
        <text>an alpha-D-Man-(1-&gt;3)-beta-D-Man-(1-&gt;4)-beta-D-GlcNAc-(1-&gt;4)-alpha-D-GlcNAc-diphospho-di-trans,poly-cis-dolichol + GDP-alpha-D-mannose = an alpha-D-Man-(1-&gt;3)-[alpha-D-Man-(1-&gt;6)]-beta-D-Man-(1-&gt;4)-beta-D-GlcNAc-(1-&gt;4)-alpha-D-GlcNAc-diphospho-di-trans,poly-cis-dolichol + GDP + H(+)</text>
        <dbReference type="Rhea" id="RHEA:29519"/>
        <dbReference type="Rhea" id="RHEA-COMP:19513"/>
        <dbReference type="Rhea" id="RHEA-COMP:19515"/>
        <dbReference type="ChEBI" id="CHEBI:15378"/>
        <dbReference type="ChEBI" id="CHEBI:57527"/>
        <dbReference type="ChEBI" id="CHEBI:58189"/>
        <dbReference type="ChEBI" id="CHEBI:132510"/>
        <dbReference type="ChEBI" id="CHEBI:132511"/>
        <dbReference type="EC" id="2.4.1.257"/>
    </reaction>
    <physiologicalReaction direction="left-to-right" evidence="9 10">
        <dbReference type="Rhea" id="RHEA:29520"/>
    </physiologicalReaction>
</comment>
<keyword evidence="7" id="KW-0472">Membrane</keyword>
<dbReference type="EMBL" id="JAEHOE010000185">
    <property type="protein sequence ID" value="KAG2483209.1"/>
    <property type="molecule type" value="Genomic_DNA"/>
</dbReference>
<evidence type="ECO:0000313" key="15">
    <source>
        <dbReference type="Proteomes" id="UP000612055"/>
    </source>
</evidence>
<evidence type="ECO:0000256" key="7">
    <source>
        <dbReference type="ARBA" id="ARBA00023136"/>
    </source>
</evidence>
<dbReference type="OrthoDB" id="448893at2759"/>
<feature type="domain" description="Glycosyltransferase subfamily 4-like N-terminal" evidence="13">
    <location>
        <begin position="21"/>
        <end position="186"/>
    </location>
</feature>
<feature type="region of interest" description="Disordered" evidence="11">
    <location>
        <begin position="266"/>
        <end position="286"/>
    </location>
</feature>
<evidence type="ECO:0000256" key="4">
    <source>
        <dbReference type="ARBA" id="ARBA00022692"/>
    </source>
</evidence>
<gene>
    <name evidence="14" type="ORF">HYH03_017907</name>
</gene>
<dbReference type="EC" id="2.4.1.132" evidence="10"/>
<dbReference type="GO" id="GO:0102704">
    <property type="term" value="F:GDP-Man:Man(2)GlcNAc(2)-PP-Dol alpha-1,6-mannosyltransferase activity"/>
    <property type="evidence" value="ECO:0007669"/>
    <property type="project" value="UniProtKB-UniRule"/>
</dbReference>
<protein>
    <recommendedName>
        <fullName evidence="10">Alpha-1,3/1,6-mannosyltransferase ALG2</fullName>
        <ecNumber evidence="10">2.4.1.132</ecNumber>
        <ecNumber evidence="10">2.4.1.257</ecNumber>
    </recommendedName>
    <alternativeName>
        <fullName evidence="10">GDP-Man:Man(1)GlcNAc(2)-PP-Dol alpha-1,3-mannosyltransferase</fullName>
    </alternativeName>
</protein>
<comment type="catalytic activity">
    <reaction evidence="8 10">
        <text>a beta-D-Man-(1-&gt;4)-beta-D-GlcNAc-(1-&gt;4)-alpha-D-GlcNAc-diphospho-di-trans,poly-cis-dolichol + GDP-alpha-D-mannose = an alpha-D-Man-(1-&gt;3)-beta-D-Man-(1-&gt;4)-beta-D-GlcNAc-(1-&gt;4)-alpha-D-GlcNAc-diphospho-di-trans,poly-cis-dolichol + GDP + H(+)</text>
        <dbReference type="Rhea" id="RHEA:29515"/>
        <dbReference type="Rhea" id="RHEA-COMP:19511"/>
        <dbReference type="Rhea" id="RHEA-COMP:19513"/>
        <dbReference type="ChEBI" id="CHEBI:15378"/>
        <dbReference type="ChEBI" id="CHEBI:57527"/>
        <dbReference type="ChEBI" id="CHEBI:58189"/>
        <dbReference type="ChEBI" id="CHEBI:58472"/>
        <dbReference type="ChEBI" id="CHEBI:132510"/>
        <dbReference type="EC" id="2.4.1.132"/>
    </reaction>
    <physiologicalReaction direction="left-to-right" evidence="8 10">
        <dbReference type="Rhea" id="RHEA:29516"/>
    </physiologicalReaction>
</comment>
<dbReference type="PANTHER" id="PTHR45918">
    <property type="entry name" value="ALPHA-1,3/1,6-MANNOSYLTRANSFERASE ALG2"/>
    <property type="match status" value="1"/>
</dbReference>
<dbReference type="Proteomes" id="UP000612055">
    <property type="component" value="Unassembled WGS sequence"/>
</dbReference>
<reference evidence="14" key="1">
    <citation type="journal article" date="2020" name="bioRxiv">
        <title>Comparative genomics of Chlamydomonas.</title>
        <authorList>
            <person name="Craig R.J."/>
            <person name="Hasan A.R."/>
            <person name="Ness R.W."/>
            <person name="Keightley P.D."/>
        </authorList>
    </citation>
    <scope>NUCLEOTIDE SEQUENCE</scope>
    <source>
        <strain evidence="14">CCAP 11/70</strain>
    </source>
</reference>
<evidence type="ECO:0000259" key="13">
    <source>
        <dbReference type="Pfam" id="PF13439"/>
    </source>
</evidence>
<comment type="caution">
    <text evidence="14">The sequence shown here is derived from an EMBL/GenBank/DDBJ whole genome shotgun (WGS) entry which is preliminary data.</text>
</comment>
<comment type="pathway">
    <text evidence="1 10">Protein modification; protein glycosylation.</text>
</comment>
<evidence type="ECO:0000256" key="3">
    <source>
        <dbReference type="ARBA" id="ARBA00022679"/>
    </source>
</evidence>
<dbReference type="PANTHER" id="PTHR45918:SF1">
    <property type="entry name" value="ALPHA-1,3_1,6-MANNOSYLTRANSFERASE ALG2"/>
    <property type="match status" value="1"/>
</dbReference>